<keyword evidence="3" id="KW-1185">Reference proteome</keyword>
<evidence type="ECO:0000313" key="3">
    <source>
        <dbReference type="Proteomes" id="UP000002630"/>
    </source>
</evidence>
<organism evidence="2 3">
    <name type="scientific">Ectocarpus siliculosus</name>
    <name type="common">Brown alga</name>
    <name type="synonym">Conferva siliculosa</name>
    <dbReference type="NCBI Taxonomy" id="2880"/>
    <lineage>
        <taxon>Eukaryota</taxon>
        <taxon>Sar</taxon>
        <taxon>Stramenopiles</taxon>
        <taxon>Ochrophyta</taxon>
        <taxon>PX clade</taxon>
        <taxon>Phaeophyceae</taxon>
        <taxon>Ectocarpales</taxon>
        <taxon>Ectocarpaceae</taxon>
        <taxon>Ectocarpus</taxon>
    </lineage>
</organism>
<dbReference type="EMBL" id="FN649746">
    <property type="protein sequence ID" value="CBJ48635.1"/>
    <property type="molecule type" value="Genomic_DNA"/>
</dbReference>
<proteinExistence type="predicted"/>
<dbReference type="AlphaFoldDB" id="D7G010"/>
<accession>D7G010</accession>
<dbReference type="Pfam" id="PF19114">
    <property type="entry name" value="EsV_1_7_cys"/>
    <property type="match status" value="3"/>
</dbReference>
<reference evidence="2 3" key="1">
    <citation type="journal article" date="2010" name="Nature">
        <title>The Ectocarpus genome and the independent evolution of multicellularity in brown algae.</title>
        <authorList>
            <person name="Cock J.M."/>
            <person name="Sterck L."/>
            <person name="Rouze P."/>
            <person name="Scornet D."/>
            <person name="Allen A.E."/>
            <person name="Amoutzias G."/>
            <person name="Anthouard V."/>
            <person name="Artiguenave F."/>
            <person name="Aury J.M."/>
            <person name="Badger J.H."/>
            <person name="Beszteri B."/>
            <person name="Billiau K."/>
            <person name="Bonnet E."/>
            <person name="Bothwell J.H."/>
            <person name="Bowler C."/>
            <person name="Boyen C."/>
            <person name="Brownlee C."/>
            <person name="Carrano C.J."/>
            <person name="Charrier B."/>
            <person name="Cho G.Y."/>
            <person name="Coelho S.M."/>
            <person name="Collen J."/>
            <person name="Corre E."/>
            <person name="Da Silva C."/>
            <person name="Delage L."/>
            <person name="Delaroque N."/>
            <person name="Dittami S.M."/>
            <person name="Doulbeau S."/>
            <person name="Elias M."/>
            <person name="Farnham G."/>
            <person name="Gachon C.M."/>
            <person name="Gschloessl B."/>
            <person name="Heesch S."/>
            <person name="Jabbari K."/>
            <person name="Jubin C."/>
            <person name="Kawai H."/>
            <person name="Kimura K."/>
            <person name="Kloareg B."/>
            <person name="Kupper F.C."/>
            <person name="Lang D."/>
            <person name="Le Bail A."/>
            <person name="Leblanc C."/>
            <person name="Lerouge P."/>
            <person name="Lohr M."/>
            <person name="Lopez P.J."/>
            <person name="Martens C."/>
            <person name="Maumus F."/>
            <person name="Michel G."/>
            <person name="Miranda-Saavedra D."/>
            <person name="Morales J."/>
            <person name="Moreau H."/>
            <person name="Motomura T."/>
            <person name="Nagasato C."/>
            <person name="Napoli C.A."/>
            <person name="Nelson D.R."/>
            <person name="Nyvall-Collen P."/>
            <person name="Peters A.F."/>
            <person name="Pommier C."/>
            <person name="Potin P."/>
            <person name="Poulain J."/>
            <person name="Quesneville H."/>
            <person name="Read B."/>
            <person name="Rensing S.A."/>
            <person name="Ritter A."/>
            <person name="Rousvoal S."/>
            <person name="Samanta M."/>
            <person name="Samson G."/>
            <person name="Schroeder D.C."/>
            <person name="Segurens B."/>
            <person name="Strittmatter M."/>
            <person name="Tonon T."/>
            <person name="Tregear J.W."/>
            <person name="Valentin K."/>
            <person name="von Dassow P."/>
            <person name="Yamagishi T."/>
            <person name="Van de Peer Y."/>
            <person name="Wincker P."/>
        </authorList>
    </citation>
    <scope>NUCLEOTIDE SEQUENCE [LARGE SCALE GENOMIC DNA]</scope>
    <source>
        <strain evidence="3">Ec32 / CCAP1310/4</strain>
    </source>
</reference>
<evidence type="ECO:0000256" key="1">
    <source>
        <dbReference type="SAM" id="MobiDB-lite"/>
    </source>
</evidence>
<dbReference type="Proteomes" id="UP000002630">
    <property type="component" value="Linkage Group LG21"/>
</dbReference>
<feature type="region of interest" description="Disordered" evidence="1">
    <location>
        <begin position="134"/>
        <end position="186"/>
    </location>
</feature>
<gene>
    <name evidence="2" type="ORF">Esi_0039_0124</name>
</gene>
<protein>
    <submittedName>
        <fullName evidence="2">EsV-1-7</fullName>
    </submittedName>
</protein>
<dbReference type="Gene3D" id="6.10.140.110">
    <property type="match status" value="1"/>
</dbReference>
<dbReference type="EMBL" id="FN648586">
    <property type="protein sequence ID" value="CBJ48635.1"/>
    <property type="molecule type" value="Genomic_DNA"/>
</dbReference>
<dbReference type="SMART" id="SM01425">
    <property type="entry name" value="EsV_1_7"/>
    <property type="match status" value="3"/>
</dbReference>
<name>D7G010_ECTSI</name>
<dbReference type="InParanoid" id="D7G010"/>
<evidence type="ECO:0000313" key="2">
    <source>
        <dbReference type="EMBL" id="CBJ48635.1"/>
    </source>
</evidence>
<feature type="compositionally biased region" description="Basic and acidic residues" evidence="1">
    <location>
        <begin position="154"/>
        <end position="163"/>
    </location>
</feature>
<dbReference type="OrthoDB" id="10397896at2759"/>
<dbReference type="InterPro" id="IPR043822">
    <property type="entry name" value="EsV_1_7_cys"/>
</dbReference>
<sequence length="215" mass="23820">MVKVRDRIGTRCEESTCIKQASFAMDGDCYPKFCKDHRQANMINIRDQRCRAAGCSRGASFAATGGERGQFCSEHKGNNMVSTPRRSQCMVPGCTSRELIYVIDGQQLPKFCVGHRGPDCLLLHPTNIGATEGSNILPNVYHPGTTDQLRGPRRRVDGEKISDQEPGSSKHPRRMEHPGPNQAAATRRLLPLQALLLHGQQLRKKWEALTTNGKA</sequence>